<evidence type="ECO:0000256" key="3">
    <source>
        <dbReference type="ARBA" id="ARBA00022475"/>
    </source>
</evidence>
<dbReference type="PANTHER" id="PTHR43163">
    <property type="entry name" value="DIPEPTIDE TRANSPORT SYSTEM PERMEASE PROTEIN DPPB-RELATED"/>
    <property type="match status" value="1"/>
</dbReference>
<feature type="transmembrane region" description="Helical" evidence="7">
    <location>
        <begin position="175"/>
        <end position="191"/>
    </location>
</feature>
<keyword evidence="5 7" id="KW-1133">Transmembrane helix</keyword>
<dbReference type="eggNOG" id="COG0601">
    <property type="taxonomic scope" value="Bacteria"/>
</dbReference>
<evidence type="ECO:0000256" key="5">
    <source>
        <dbReference type="ARBA" id="ARBA00022989"/>
    </source>
</evidence>
<dbReference type="CDD" id="cd06261">
    <property type="entry name" value="TM_PBP2"/>
    <property type="match status" value="1"/>
</dbReference>
<dbReference type="InterPro" id="IPR000515">
    <property type="entry name" value="MetI-like"/>
</dbReference>
<dbReference type="EMBL" id="JRNE01000063">
    <property type="protein sequence ID" value="KGF15989.1"/>
    <property type="molecule type" value="Genomic_DNA"/>
</dbReference>
<evidence type="ECO:0000259" key="8">
    <source>
        <dbReference type="PROSITE" id="PS50928"/>
    </source>
</evidence>
<dbReference type="InterPro" id="IPR045621">
    <property type="entry name" value="BPD_transp_1_N"/>
</dbReference>
<feature type="transmembrane region" description="Helical" evidence="7">
    <location>
        <begin position="101"/>
        <end position="120"/>
    </location>
</feature>
<keyword evidence="4 7" id="KW-0812">Transmembrane</keyword>
<dbReference type="RefSeq" id="WP_035122863.1">
    <property type="nucleotide sequence ID" value="NZ_JRNE01000063.1"/>
</dbReference>
<evidence type="ECO:0000256" key="6">
    <source>
        <dbReference type="ARBA" id="ARBA00023136"/>
    </source>
</evidence>
<comment type="subcellular location">
    <subcellularLocation>
        <location evidence="1 7">Cell membrane</location>
        <topology evidence="1 7">Multi-pass membrane protein</topology>
    </subcellularLocation>
</comment>
<feature type="transmembrane region" description="Helical" evidence="7">
    <location>
        <begin position="233"/>
        <end position="255"/>
    </location>
</feature>
<name>A0A096A528_9CORY</name>
<dbReference type="Pfam" id="PF19300">
    <property type="entry name" value="BPD_transp_1_N"/>
    <property type="match status" value="1"/>
</dbReference>
<sequence>MPWYIGKRLLQMIPVFFGATFLIYAMVFLTPGDPIQALAGDKPLTPAVENELRERYNLDKPFLVQYLMYVGGIFQFDFGQTFSGRPVTAVLAEAFPVTIKLALMALVIETVFGIGFGVIAGLRKGGWFDSTVLVASLFIIAVPIFVIGFVAQYLFGIKWAVVPPTVGGNADFIDLIMPATVLGLVSFAYVLRLTRSSVAEAVGSDFVRTAYARGMSRREVVASHVLRNSLIPVVTFIGADLAALMGGAIVTEGIFNIPGVGGLIFRSVTIGETPTVVSVVTVLVIIYMVANLLIDLLYAALDPRIRYA</sequence>
<dbReference type="SUPFAM" id="SSF161098">
    <property type="entry name" value="MetI-like"/>
    <property type="match status" value="1"/>
</dbReference>
<feature type="transmembrane region" description="Helical" evidence="7">
    <location>
        <begin position="12"/>
        <end position="29"/>
    </location>
</feature>
<dbReference type="Pfam" id="PF00528">
    <property type="entry name" value="BPD_transp_1"/>
    <property type="match status" value="1"/>
</dbReference>
<comment type="similarity">
    <text evidence="7">Belongs to the binding-protein-dependent transport system permease family.</text>
</comment>
<comment type="caution">
    <text evidence="9">The sequence shown here is derived from an EMBL/GenBank/DDBJ whole genome shotgun (WGS) entry which is preliminary data.</text>
</comment>
<evidence type="ECO:0000256" key="1">
    <source>
        <dbReference type="ARBA" id="ARBA00004651"/>
    </source>
</evidence>
<keyword evidence="3" id="KW-1003">Cell membrane</keyword>
<dbReference type="GO" id="GO:0055085">
    <property type="term" value="P:transmembrane transport"/>
    <property type="evidence" value="ECO:0007669"/>
    <property type="project" value="InterPro"/>
</dbReference>
<keyword evidence="2 7" id="KW-0813">Transport</keyword>
<dbReference type="Proteomes" id="UP000029548">
    <property type="component" value="Unassembled WGS sequence"/>
</dbReference>
<dbReference type="Gene3D" id="1.10.3720.10">
    <property type="entry name" value="MetI-like"/>
    <property type="match status" value="1"/>
</dbReference>
<feature type="domain" description="ABC transmembrane type-1" evidence="8">
    <location>
        <begin position="95"/>
        <end position="298"/>
    </location>
</feature>
<evidence type="ECO:0000256" key="7">
    <source>
        <dbReference type="RuleBase" id="RU363032"/>
    </source>
</evidence>
<evidence type="ECO:0000313" key="10">
    <source>
        <dbReference type="Proteomes" id="UP000029548"/>
    </source>
</evidence>
<organism evidence="9 10">
    <name type="scientific">Corynebacterium freneyi DNF00450</name>
    <dbReference type="NCBI Taxonomy" id="1287475"/>
    <lineage>
        <taxon>Bacteria</taxon>
        <taxon>Bacillati</taxon>
        <taxon>Actinomycetota</taxon>
        <taxon>Actinomycetes</taxon>
        <taxon>Mycobacteriales</taxon>
        <taxon>Corynebacteriaceae</taxon>
        <taxon>Corynebacterium</taxon>
    </lineage>
</organism>
<accession>A0A096A528</accession>
<evidence type="ECO:0000256" key="4">
    <source>
        <dbReference type="ARBA" id="ARBA00022692"/>
    </source>
</evidence>
<reference evidence="9 10" key="1">
    <citation type="submission" date="2014-07" db="EMBL/GenBank/DDBJ databases">
        <authorList>
            <person name="McCorrison J."/>
            <person name="Sanka R."/>
            <person name="Torralba M."/>
            <person name="Gillis M."/>
            <person name="Haft D.H."/>
            <person name="Methe B."/>
            <person name="Sutton G."/>
            <person name="Nelson K.E."/>
        </authorList>
    </citation>
    <scope>NUCLEOTIDE SEQUENCE [LARGE SCALE GENOMIC DNA]</scope>
    <source>
        <strain evidence="9 10">DNF00450</strain>
    </source>
</reference>
<dbReference type="PROSITE" id="PS50928">
    <property type="entry name" value="ABC_TM1"/>
    <property type="match status" value="1"/>
</dbReference>
<dbReference type="InterPro" id="IPR035906">
    <property type="entry name" value="MetI-like_sf"/>
</dbReference>
<feature type="transmembrane region" description="Helical" evidence="7">
    <location>
        <begin position="275"/>
        <end position="301"/>
    </location>
</feature>
<dbReference type="PANTHER" id="PTHR43163:SF7">
    <property type="entry name" value="DIPEPTIDE-TRANSPORT INTEGRAL MEMBRANE PROTEIN ABC TRANSPORTER DPPB-RELATED"/>
    <property type="match status" value="1"/>
</dbReference>
<dbReference type="AlphaFoldDB" id="A0A096A528"/>
<keyword evidence="6 7" id="KW-0472">Membrane</keyword>
<dbReference type="GO" id="GO:0005886">
    <property type="term" value="C:plasma membrane"/>
    <property type="evidence" value="ECO:0007669"/>
    <property type="project" value="UniProtKB-SubCell"/>
</dbReference>
<proteinExistence type="inferred from homology"/>
<evidence type="ECO:0000256" key="2">
    <source>
        <dbReference type="ARBA" id="ARBA00022448"/>
    </source>
</evidence>
<evidence type="ECO:0000313" key="9">
    <source>
        <dbReference type="EMBL" id="KGF15989.1"/>
    </source>
</evidence>
<feature type="transmembrane region" description="Helical" evidence="7">
    <location>
        <begin position="132"/>
        <end position="155"/>
    </location>
</feature>
<protein>
    <submittedName>
        <fullName evidence="9">ABC transporter permease</fullName>
    </submittedName>
</protein>
<gene>
    <name evidence="9" type="ORF">HMPREF1650_09555</name>
</gene>